<keyword evidence="1" id="KW-0812">Transmembrane</keyword>
<dbReference type="EMBL" id="JBJKTR010000002">
    <property type="protein sequence ID" value="KAL3377870.1"/>
    <property type="molecule type" value="Genomic_DNA"/>
</dbReference>
<evidence type="ECO:0000313" key="2">
    <source>
        <dbReference type="EMBL" id="KAL3377870.1"/>
    </source>
</evidence>
<sequence>IVFLFLSCNSSLKPISNCISFSSLQQLVAERDDIVAKILLVTSNTFVLVFFVIAVFYLKCWAFEVVPFLQKKYKVFSKQVSSPRIFRWLLATNNELVDINELFDPPQDSEVEEHLLQFLREFLVVLVMEEEGNLLQMLIDVLMVLISKEEETSVILVVVLE</sequence>
<evidence type="ECO:0000256" key="1">
    <source>
        <dbReference type="SAM" id="Phobius"/>
    </source>
</evidence>
<proteinExistence type="predicted"/>
<keyword evidence="1" id="KW-1133">Transmembrane helix</keyword>
<feature type="non-terminal residue" evidence="2">
    <location>
        <position position="1"/>
    </location>
</feature>
<keyword evidence="1" id="KW-0472">Membrane</keyword>
<keyword evidence="3" id="KW-1185">Reference proteome</keyword>
<accession>A0ABD2V9R3</accession>
<organism evidence="2 3">
    <name type="scientific">Solanum stoloniferum</name>
    <dbReference type="NCBI Taxonomy" id="62892"/>
    <lineage>
        <taxon>Eukaryota</taxon>
        <taxon>Viridiplantae</taxon>
        <taxon>Streptophyta</taxon>
        <taxon>Embryophyta</taxon>
        <taxon>Tracheophyta</taxon>
        <taxon>Spermatophyta</taxon>
        <taxon>Magnoliopsida</taxon>
        <taxon>eudicotyledons</taxon>
        <taxon>Gunneridae</taxon>
        <taxon>Pentapetalae</taxon>
        <taxon>asterids</taxon>
        <taxon>lamiids</taxon>
        <taxon>Solanales</taxon>
        <taxon>Solanaceae</taxon>
        <taxon>Solanoideae</taxon>
        <taxon>Solaneae</taxon>
        <taxon>Solanum</taxon>
    </lineage>
</organism>
<name>A0ABD2V9R3_9SOLN</name>
<feature type="transmembrane region" description="Helical" evidence="1">
    <location>
        <begin position="46"/>
        <end position="69"/>
    </location>
</feature>
<comment type="caution">
    <text evidence="2">The sequence shown here is derived from an EMBL/GenBank/DDBJ whole genome shotgun (WGS) entry which is preliminary data.</text>
</comment>
<evidence type="ECO:0000313" key="3">
    <source>
        <dbReference type="Proteomes" id="UP001627284"/>
    </source>
</evidence>
<dbReference type="AlphaFoldDB" id="A0ABD2V9R3"/>
<gene>
    <name evidence="2" type="ORF">AABB24_003996</name>
</gene>
<protein>
    <submittedName>
        <fullName evidence="2">Uncharacterized protein</fullName>
    </submittedName>
</protein>
<dbReference type="Proteomes" id="UP001627284">
    <property type="component" value="Unassembled WGS sequence"/>
</dbReference>
<reference evidence="2 3" key="1">
    <citation type="submission" date="2024-05" db="EMBL/GenBank/DDBJ databases">
        <title>De novo assembly of an allotetraploid wild potato.</title>
        <authorList>
            <person name="Hosaka A.J."/>
        </authorList>
    </citation>
    <scope>NUCLEOTIDE SEQUENCE [LARGE SCALE GENOMIC DNA]</scope>
    <source>
        <tissue evidence="2">Young leaves</tissue>
    </source>
</reference>